<dbReference type="SUPFAM" id="SSF54909">
    <property type="entry name" value="Dimeric alpha+beta barrel"/>
    <property type="match status" value="1"/>
</dbReference>
<protein>
    <submittedName>
        <fullName evidence="3">Stress responsive protein</fullName>
    </submittedName>
</protein>
<evidence type="ECO:0000313" key="3">
    <source>
        <dbReference type="EMBL" id="GCE05502.1"/>
    </source>
</evidence>
<dbReference type="InterPro" id="IPR044662">
    <property type="entry name" value="HS1/DABB1-like"/>
</dbReference>
<dbReference type="SMART" id="SM00886">
    <property type="entry name" value="Dabb"/>
    <property type="match status" value="1"/>
</dbReference>
<dbReference type="Gene3D" id="3.30.70.100">
    <property type="match status" value="1"/>
</dbReference>
<sequence length="96" mass="10812">MITHVVLVQPKAETSNEQLQTLFEQITALKQLIPGIQDVQVGKNLGQHTQGYSYGMVMHLESMEHLKGYLAHPAHLTVARELMQSCQNLIEFDLAQ</sequence>
<organism evidence="3 4">
    <name type="scientific">Dictyobacter aurantiacus</name>
    <dbReference type="NCBI Taxonomy" id="1936993"/>
    <lineage>
        <taxon>Bacteria</taxon>
        <taxon>Bacillati</taxon>
        <taxon>Chloroflexota</taxon>
        <taxon>Ktedonobacteria</taxon>
        <taxon>Ktedonobacterales</taxon>
        <taxon>Dictyobacteraceae</taxon>
        <taxon>Dictyobacter</taxon>
    </lineage>
</organism>
<evidence type="ECO:0000313" key="4">
    <source>
        <dbReference type="Proteomes" id="UP000287224"/>
    </source>
</evidence>
<dbReference type="Pfam" id="PF07876">
    <property type="entry name" value="Dabb"/>
    <property type="match status" value="1"/>
</dbReference>
<dbReference type="PANTHER" id="PTHR33178:SF10">
    <property type="entry name" value="STRESS-RESPONSE A_B BARREL DOMAIN-CONTAINING PROTEIN"/>
    <property type="match status" value="1"/>
</dbReference>
<dbReference type="Proteomes" id="UP000287224">
    <property type="component" value="Unassembled WGS sequence"/>
</dbReference>
<dbReference type="OrthoDB" id="9808130at2"/>
<dbReference type="PROSITE" id="PS51502">
    <property type="entry name" value="S_R_A_B_BARREL"/>
    <property type="match status" value="1"/>
</dbReference>
<reference evidence="4" key="1">
    <citation type="submission" date="2018-12" db="EMBL/GenBank/DDBJ databases">
        <title>Tengunoibacter tsumagoiensis gen. nov., sp. nov., Dictyobacter kobayashii sp. nov., D. alpinus sp. nov., and D. joshuensis sp. nov. and description of Dictyobacteraceae fam. nov. within the order Ktedonobacterales isolated from Tengu-no-mugimeshi.</title>
        <authorList>
            <person name="Wang C.M."/>
            <person name="Zheng Y."/>
            <person name="Sakai Y."/>
            <person name="Toyoda A."/>
            <person name="Minakuchi Y."/>
            <person name="Abe K."/>
            <person name="Yokota A."/>
            <person name="Yabe S."/>
        </authorList>
    </citation>
    <scope>NUCLEOTIDE SEQUENCE [LARGE SCALE GENOMIC DNA]</scope>
    <source>
        <strain evidence="4">S-27</strain>
    </source>
</reference>
<proteinExistence type="predicted"/>
<dbReference type="InterPro" id="IPR011008">
    <property type="entry name" value="Dimeric_a/b-barrel"/>
</dbReference>
<name>A0A401ZF63_9CHLR</name>
<dbReference type="AlphaFoldDB" id="A0A401ZF63"/>
<evidence type="ECO:0000256" key="1">
    <source>
        <dbReference type="ARBA" id="ARBA00011738"/>
    </source>
</evidence>
<dbReference type="PANTHER" id="PTHR33178">
    <property type="match status" value="1"/>
</dbReference>
<feature type="domain" description="Stress-response A/B barrel" evidence="2">
    <location>
        <begin position="2"/>
        <end position="94"/>
    </location>
</feature>
<accession>A0A401ZF63</accession>
<comment type="caution">
    <text evidence="3">The sequence shown here is derived from an EMBL/GenBank/DDBJ whole genome shotgun (WGS) entry which is preliminary data.</text>
</comment>
<gene>
    <name evidence="3" type="ORF">KDAU_28310</name>
</gene>
<dbReference type="EMBL" id="BIFQ01000001">
    <property type="protein sequence ID" value="GCE05502.1"/>
    <property type="molecule type" value="Genomic_DNA"/>
</dbReference>
<dbReference type="RefSeq" id="WP_126596539.1">
    <property type="nucleotide sequence ID" value="NZ_BIFQ01000001.1"/>
</dbReference>
<keyword evidence="4" id="KW-1185">Reference proteome</keyword>
<comment type="subunit">
    <text evidence="1">Homodimer.</text>
</comment>
<dbReference type="InterPro" id="IPR013097">
    <property type="entry name" value="Dabb"/>
</dbReference>
<evidence type="ECO:0000259" key="2">
    <source>
        <dbReference type="PROSITE" id="PS51502"/>
    </source>
</evidence>